<dbReference type="GO" id="GO:0016579">
    <property type="term" value="P:protein deubiquitination"/>
    <property type="evidence" value="ECO:0007669"/>
    <property type="project" value="InterPro"/>
</dbReference>
<evidence type="ECO:0000313" key="3">
    <source>
        <dbReference type="Proteomes" id="UP000051530"/>
    </source>
</evidence>
<reference evidence="2 3" key="1">
    <citation type="submission" date="2015-07" db="EMBL/GenBank/DDBJ databases">
        <title>The genome of Pseudoloma neurophilia, a relevant intracellular parasite of the zebrafish.</title>
        <authorList>
            <person name="Ndikumana S."/>
            <person name="Pelin A."/>
            <person name="Sanders J."/>
            <person name="Corradi N."/>
        </authorList>
    </citation>
    <scope>NUCLEOTIDE SEQUENCE [LARGE SCALE GENOMIC DNA]</scope>
    <source>
        <strain evidence="2 3">MK1</strain>
    </source>
</reference>
<evidence type="ECO:0000259" key="1">
    <source>
        <dbReference type="Pfam" id="PF00443"/>
    </source>
</evidence>
<accession>A0A0R0LY52</accession>
<dbReference type="EMBL" id="LGUB01000116">
    <property type="protein sequence ID" value="KRH94211.1"/>
    <property type="molecule type" value="Genomic_DNA"/>
</dbReference>
<dbReference type="AlphaFoldDB" id="A0A0R0LY52"/>
<proteinExistence type="predicted"/>
<keyword evidence="2" id="KW-0645">Protease</keyword>
<name>A0A0R0LY52_9MICR</name>
<dbReference type="SUPFAM" id="SSF54001">
    <property type="entry name" value="Cysteine proteinases"/>
    <property type="match status" value="1"/>
</dbReference>
<dbReference type="OrthoDB" id="289038at2759"/>
<comment type="caution">
    <text evidence="2">The sequence shown here is derived from an EMBL/GenBank/DDBJ whole genome shotgun (WGS) entry which is preliminary data.</text>
</comment>
<dbReference type="Pfam" id="PF00443">
    <property type="entry name" value="UCH"/>
    <property type="match status" value="1"/>
</dbReference>
<dbReference type="VEuPathDB" id="MicrosporidiaDB:M153_3380003973"/>
<evidence type="ECO:0000313" key="2">
    <source>
        <dbReference type="EMBL" id="KRH94211.1"/>
    </source>
</evidence>
<sequence length="828" mass="95627">MTVYLPNLLYTTTDCTFCYRSAESICICSLAFCSVHAKLHIYGDHKTALLIKNKTLFYDDAYKIKFSYQNNENTLIDEILLRNLLDQKAKLPICIHVQEFEQQLVECCSENNNSKEFKQKLVECCSENNNSKEFEQQLVECCSENNNSKEFEQQLVECCSENNNSKEFEQQLVECCSENNNSKEFEQNDDEISCCKCPSKDPLICLSCLFQFCPRELVLSDGKAHMKEHFCKMNKITNEVKNSKMDDNSETNENYDHYFNNKHDLAIRDKKIFCYSCDRQVFSPLLFLILIENNTFLECNKYVQNLKQKVKKLDDQNSALYTEQNNLIKMNNEQEKLLFGYDGNDHLYHMISEIKDVNSSENIKNLQPDTHFVRGIVNEGNTCYLNTALQLLADVIKKYDQDQHIREQHLLSGTNDIRKSENILTNYNNFYQQDPLFCLKCQLFKVLTSLRPVELTLSETFKKIDDETVDHNLDLTDNSGKKSPSIYDLDESKKPTENYILNVKNLPSFSISPLLHLLSANDAIKLGMQQDSAEILGWLIEKIGSSEKNEAKKTESYSDLNDCMSKSLDDLIFCVFTYKDCMNCKTRFKSKEKKIFLLLSDLTSGLRAESCEKCGNETKISIFYELAEYLLIYNKYDVVYGEIVMKDVQKEILINSNVENSQQKNDSKNNDQTASETVVESNNDIFNSECFLTLQAMGYSDDQILQVLEITQDLNLALDILSQGQMTVENCVQNGQLDTKNMSIISESHEKSEEFVDYNLNLHDLHPEARLKFFSGIKYGNVGSVLGIVGHYVYHKNNLIIDDDKIRFAVEDDMLYKGHILIVYRTVK</sequence>
<dbReference type="InterPro" id="IPR001394">
    <property type="entry name" value="Peptidase_C19_UCH"/>
</dbReference>
<dbReference type="GO" id="GO:0006508">
    <property type="term" value="P:proteolysis"/>
    <property type="evidence" value="ECO:0007669"/>
    <property type="project" value="UniProtKB-KW"/>
</dbReference>
<dbReference type="Gene3D" id="3.90.70.10">
    <property type="entry name" value="Cysteine proteinases"/>
    <property type="match status" value="1"/>
</dbReference>
<keyword evidence="2" id="KW-0378">Hydrolase</keyword>
<dbReference type="InterPro" id="IPR038765">
    <property type="entry name" value="Papain-like_cys_pep_sf"/>
</dbReference>
<dbReference type="GO" id="GO:0004843">
    <property type="term" value="F:cysteine-type deubiquitinase activity"/>
    <property type="evidence" value="ECO:0007669"/>
    <property type="project" value="InterPro"/>
</dbReference>
<gene>
    <name evidence="2" type="ORF">M153_3380003973</name>
</gene>
<feature type="domain" description="Peptidase C19 ubiquitin carboxyl-terminal hydrolase" evidence="1">
    <location>
        <begin position="374"/>
        <end position="575"/>
    </location>
</feature>
<dbReference type="Proteomes" id="UP000051530">
    <property type="component" value="Unassembled WGS sequence"/>
</dbReference>
<organism evidence="2 3">
    <name type="scientific">Pseudoloma neurophilia</name>
    <dbReference type="NCBI Taxonomy" id="146866"/>
    <lineage>
        <taxon>Eukaryota</taxon>
        <taxon>Fungi</taxon>
        <taxon>Fungi incertae sedis</taxon>
        <taxon>Microsporidia</taxon>
        <taxon>Pseudoloma</taxon>
    </lineage>
</organism>
<keyword evidence="3" id="KW-1185">Reference proteome</keyword>
<protein>
    <submittedName>
        <fullName evidence="2">Ubiquitin-specific protease UBP14</fullName>
    </submittedName>
</protein>